<accession>A0A1M5GER4</accession>
<protein>
    <submittedName>
        <fullName evidence="1">Uncharacterized protein</fullName>
    </submittedName>
</protein>
<proteinExistence type="predicted"/>
<reference evidence="2" key="1">
    <citation type="submission" date="2016-11" db="EMBL/GenBank/DDBJ databases">
        <authorList>
            <person name="Varghese N."/>
            <person name="Submissions S."/>
        </authorList>
    </citation>
    <scope>NUCLEOTIDE SEQUENCE [LARGE SCALE GENOMIC DNA]</scope>
    <source>
        <strain evidence="2">YR203</strain>
    </source>
</reference>
<dbReference type="AlphaFoldDB" id="A0A1M5GER4"/>
<dbReference type="EMBL" id="FQVE01000004">
    <property type="protein sequence ID" value="SHG02204.1"/>
    <property type="molecule type" value="Genomic_DNA"/>
</dbReference>
<gene>
    <name evidence="1" type="ORF">SAMN02787073_3331</name>
</gene>
<name>A0A1M5GER4_9FLAO</name>
<evidence type="ECO:0000313" key="1">
    <source>
        <dbReference type="EMBL" id="SHG02204.1"/>
    </source>
</evidence>
<sequence>MLIANKGIETDTFYIPPFDLNAGEIVVLNLFSGAHFNKTEMFLKDIFCGRTQNENVTVHQHLTFAEHFFEPKIRRIFYPVTVGEYLKKNTNSDSPYATN</sequence>
<evidence type="ECO:0000313" key="2">
    <source>
        <dbReference type="Proteomes" id="UP000184108"/>
    </source>
</evidence>
<dbReference type="Proteomes" id="UP000184108">
    <property type="component" value="Unassembled WGS sequence"/>
</dbReference>
<organism evidence="1 2">
    <name type="scientific">Chryseobacterium vrystaatense</name>
    <dbReference type="NCBI Taxonomy" id="307480"/>
    <lineage>
        <taxon>Bacteria</taxon>
        <taxon>Pseudomonadati</taxon>
        <taxon>Bacteroidota</taxon>
        <taxon>Flavobacteriia</taxon>
        <taxon>Flavobacteriales</taxon>
        <taxon>Weeksellaceae</taxon>
        <taxon>Chryseobacterium group</taxon>
        <taxon>Chryseobacterium</taxon>
    </lineage>
</organism>